<gene>
    <name evidence="2" type="ORF">HV234_17575</name>
</gene>
<proteinExistence type="predicted"/>
<evidence type="ECO:0000259" key="1">
    <source>
        <dbReference type="Pfam" id="PF10544"/>
    </source>
</evidence>
<dbReference type="Pfam" id="PF10544">
    <property type="entry name" value="T5orf172"/>
    <property type="match status" value="1"/>
</dbReference>
<dbReference type="RefSeq" id="WP_136895822.1">
    <property type="nucleotide sequence ID" value="NZ_CP055315.1"/>
</dbReference>
<dbReference type="EMBL" id="CP055315">
    <property type="protein sequence ID" value="QLO53215.1"/>
    <property type="molecule type" value="Genomic_DNA"/>
</dbReference>
<dbReference type="Proteomes" id="UP000510937">
    <property type="component" value="Chromosome"/>
</dbReference>
<protein>
    <submittedName>
        <fullName evidence="2">GIY-YIG nuclease family protein</fullName>
    </submittedName>
</protein>
<evidence type="ECO:0000313" key="3">
    <source>
        <dbReference type="Proteomes" id="UP000510937"/>
    </source>
</evidence>
<name>A0ABD7AJX8_9ENTR</name>
<feature type="domain" description="Bacteriophage T5 Orf172 DNA-binding" evidence="1">
    <location>
        <begin position="5"/>
        <end position="97"/>
    </location>
</feature>
<dbReference type="AlphaFoldDB" id="A0ABD7AJX8"/>
<organism evidence="2 3">
    <name type="scientific">Klebsiella grimontii</name>
    <dbReference type="NCBI Taxonomy" id="2058152"/>
    <lineage>
        <taxon>Bacteria</taxon>
        <taxon>Pseudomonadati</taxon>
        <taxon>Pseudomonadota</taxon>
        <taxon>Gammaproteobacteria</taxon>
        <taxon>Enterobacterales</taxon>
        <taxon>Enterobacteriaceae</taxon>
        <taxon>Klebsiella/Raoultella group</taxon>
        <taxon>Klebsiella</taxon>
    </lineage>
</organism>
<sequence>MKDEYLYMVQATSKYNPEYTTIKVGYTTNPIKRLKQLKSRNKHFEYSEMALFKNRVKQYNYKYDEERLHSHNTYHRVRVGKDTIPDGYTEHYEYYYMPDLYNQLLGMGYYWINEPIIEEAA</sequence>
<dbReference type="InterPro" id="IPR018306">
    <property type="entry name" value="Phage_T5_Orf172_DNA-bd"/>
</dbReference>
<reference evidence="3" key="1">
    <citation type="submission" date="2020-06" db="EMBL/GenBank/DDBJ databases">
        <title>REHAB project genomes.</title>
        <authorList>
            <person name="Shaw L.P."/>
        </authorList>
    </citation>
    <scope>NUCLEOTIDE SEQUENCE [LARGE SCALE GENOMIC DNA]</scope>
    <source>
        <strain evidence="3">RHBSTW-00555</strain>
    </source>
</reference>
<evidence type="ECO:0000313" key="2">
    <source>
        <dbReference type="EMBL" id="QLO53215.1"/>
    </source>
</evidence>
<accession>A0ABD7AJX8</accession>